<dbReference type="KEGG" id="slb:AWJ20_3100"/>
<keyword evidence="2" id="KW-0813">Transport</keyword>
<dbReference type="InterPro" id="IPR048627">
    <property type="entry name" value="Sec10_HB"/>
</dbReference>
<reference evidence="8 9" key="1">
    <citation type="submission" date="2016-02" db="EMBL/GenBank/DDBJ databases">
        <title>Complete genome sequence and transcriptome regulation of the pentose utilising yeast Sugiyamaella lignohabitans.</title>
        <authorList>
            <person name="Bellasio M."/>
            <person name="Peymann A."/>
            <person name="Valli M."/>
            <person name="Sipitzky M."/>
            <person name="Graf A."/>
            <person name="Sauer M."/>
            <person name="Marx H."/>
            <person name="Mattanovich D."/>
        </authorList>
    </citation>
    <scope>NUCLEOTIDE SEQUENCE [LARGE SCALE GENOMIC DNA]</scope>
    <source>
        <strain evidence="8 9">CBS 10342</strain>
    </source>
</reference>
<proteinExistence type="inferred from homology"/>
<dbReference type="GO" id="GO:0000145">
    <property type="term" value="C:exocyst"/>
    <property type="evidence" value="ECO:0007669"/>
    <property type="project" value="TreeGrafter"/>
</dbReference>
<dbReference type="Pfam" id="PF20667">
    <property type="entry name" value="Sec10_N"/>
    <property type="match status" value="1"/>
</dbReference>
<dbReference type="PANTHER" id="PTHR12100">
    <property type="entry name" value="SEC10"/>
    <property type="match status" value="1"/>
</dbReference>
<dbReference type="EMBL" id="CP014503">
    <property type="protein sequence ID" value="ANB15472.1"/>
    <property type="molecule type" value="Genomic_DNA"/>
</dbReference>
<evidence type="ECO:0000313" key="9">
    <source>
        <dbReference type="Proteomes" id="UP000189580"/>
    </source>
</evidence>
<dbReference type="AlphaFoldDB" id="A0A167FM75"/>
<evidence type="ECO:0000256" key="4">
    <source>
        <dbReference type="ARBA" id="ARBA00023054"/>
    </source>
</evidence>
<dbReference type="GO" id="GO:0006893">
    <property type="term" value="P:Golgi to plasma membrane transport"/>
    <property type="evidence" value="ECO:0007669"/>
    <property type="project" value="TreeGrafter"/>
</dbReference>
<evidence type="ECO:0000259" key="7">
    <source>
        <dbReference type="Pfam" id="PF20667"/>
    </source>
</evidence>
<keyword evidence="4" id="KW-0175">Coiled coil</keyword>
<dbReference type="Proteomes" id="UP000189580">
    <property type="component" value="Chromosome b"/>
</dbReference>
<dbReference type="PANTHER" id="PTHR12100:SF0">
    <property type="entry name" value="EXOCYST COMPLEX COMPONENT 5"/>
    <property type="match status" value="1"/>
</dbReference>
<gene>
    <name evidence="8" type="primary">SEC10</name>
    <name evidence="8" type="ORF">AWJ20_3100</name>
</gene>
<feature type="compositionally biased region" description="Low complexity" evidence="5">
    <location>
        <begin position="492"/>
        <end position="507"/>
    </location>
</feature>
<keyword evidence="9" id="KW-1185">Reference proteome</keyword>
<evidence type="ECO:0000256" key="3">
    <source>
        <dbReference type="ARBA" id="ARBA00022483"/>
    </source>
</evidence>
<dbReference type="RefSeq" id="XP_018737949.1">
    <property type="nucleotide sequence ID" value="XM_018880097.1"/>
</dbReference>
<feature type="compositionally biased region" description="Polar residues" evidence="5">
    <location>
        <begin position="447"/>
        <end position="466"/>
    </location>
</feature>
<keyword evidence="3" id="KW-0268">Exocytosis</keyword>
<dbReference type="InterPro" id="IPR048625">
    <property type="entry name" value="Sec10_N"/>
</dbReference>
<feature type="domain" description="Exocyst complex component Sec10 N-terminal" evidence="7">
    <location>
        <begin position="53"/>
        <end position="168"/>
    </location>
</feature>
<accession>A0A167FM75</accession>
<name>A0A167FM75_9ASCO</name>
<feature type="region of interest" description="Disordered" evidence="5">
    <location>
        <begin position="431"/>
        <end position="515"/>
    </location>
</feature>
<evidence type="ECO:0000256" key="1">
    <source>
        <dbReference type="ARBA" id="ARBA00006572"/>
    </source>
</evidence>
<dbReference type="OrthoDB" id="125856at2759"/>
<dbReference type="GO" id="GO:0006887">
    <property type="term" value="P:exocytosis"/>
    <property type="evidence" value="ECO:0007669"/>
    <property type="project" value="UniProtKB-KW"/>
</dbReference>
<protein>
    <submittedName>
        <fullName evidence="8">Sec10p</fullName>
    </submittedName>
</protein>
<feature type="domain" description="Exocyst complex component Sec10-like alpha-helical bundle" evidence="6">
    <location>
        <begin position="177"/>
        <end position="747"/>
    </location>
</feature>
<organism evidence="8 9">
    <name type="scientific">Sugiyamaella lignohabitans</name>
    <dbReference type="NCBI Taxonomy" id="796027"/>
    <lineage>
        <taxon>Eukaryota</taxon>
        <taxon>Fungi</taxon>
        <taxon>Dikarya</taxon>
        <taxon>Ascomycota</taxon>
        <taxon>Saccharomycotina</taxon>
        <taxon>Dipodascomycetes</taxon>
        <taxon>Dipodascales</taxon>
        <taxon>Trichomonascaceae</taxon>
        <taxon>Sugiyamaella</taxon>
    </lineage>
</organism>
<evidence type="ECO:0000259" key="6">
    <source>
        <dbReference type="Pfam" id="PF07393"/>
    </source>
</evidence>
<feature type="compositionally biased region" description="Basic and acidic residues" evidence="5">
    <location>
        <begin position="431"/>
        <end position="443"/>
    </location>
</feature>
<evidence type="ECO:0000256" key="5">
    <source>
        <dbReference type="SAM" id="MobiDB-lite"/>
    </source>
</evidence>
<dbReference type="Pfam" id="PF07393">
    <property type="entry name" value="Sec10_HB"/>
    <property type="match status" value="1"/>
</dbReference>
<evidence type="ECO:0000313" key="8">
    <source>
        <dbReference type="EMBL" id="ANB15472.1"/>
    </source>
</evidence>
<sequence>MSLYGLDEDIEKLLNPETFQEGFSAKDFIEKLSENILNSTDEFVVDGARALDPKPYIRNFEAVLNELRRLEVSAGTEERNAAQDMYQIEISHSKSMVNLGGLINSTMSEFSGLEELVNDIVSATSSLTDKLEVLSGQYEQTVSSTFLIKTYLSFVRKGNSSDLSRLWEGGLPADRRKCVSVVRQLQGLSRRIGNSDDKLIKPHEEIDKFAESIETDLLQEFDNAYISADMAAMRESASILTDFNGGGSVVQVFVNQHDFFIVQEKLVDTSRMNDDAMWVKMKDPQSDTIEFETLVQELMDEIKNGVASETEIITRVFPNPVMVFKVFLQRIFAQRIQQQLEAYFQVAENISTLAYVRVLHISYNRVGALVKAFKEWFNQLALDNDGELASLLDQNFADIFLPYIDNGRYFESEKKNLQEIISSALQKFSDAHKHSSNQRDQRLLGRFSTSNDGDQTEISDSINGSPTLGAPEKSHEKGRIGQFMRAVRLERTNSSGNGNNSSTRPNSQPDYNSSRASAEIDIGDLEIRYDNIQLILGAFAESVSRDLELANSNNVKHDAQELVRLLIDTVGHNHIDVALEEALAACSDDQRSNITLKYLKVIPPVNGSIKLIAAFVKNILFSMARGSDSVQAHMVTSLNNYVSSAEETMNAIVSNTIDLIITKINSILNKQKKKDFIPRSDERTDVTTSVCDEVIQLLGGVYGISLESLDGANLELFLREIGFGLREALKMHLKKFSISPSGGLILIR</sequence>
<dbReference type="GeneID" id="30035086"/>
<evidence type="ECO:0000256" key="2">
    <source>
        <dbReference type="ARBA" id="ARBA00022448"/>
    </source>
</evidence>
<dbReference type="InterPro" id="IPR009976">
    <property type="entry name" value="Sec10-like"/>
</dbReference>
<comment type="similarity">
    <text evidence="1">Belongs to the SEC10 family.</text>
</comment>